<accession>X1BIP0</accession>
<reference evidence="3" key="1">
    <citation type="journal article" date="2014" name="Front. Microbiol.">
        <title>High frequency of phylogenetically diverse reductive dehalogenase-homologous genes in deep subseafloor sedimentary metagenomes.</title>
        <authorList>
            <person name="Kawai M."/>
            <person name="Futagami T."/>
            <person name="Toyoda A."/>
            <person name="Takaki Y."/>
            <person name="Nishi S."/>
            <person name="Hori S."/>
            <person name="Arai W."/>
            <person name="Tsubouchi T."/>
            <person name="Morono Y."/>
            <person name="Uchiyama I."/>
            <person name="Ito T."/>
            <person name="Fujiyama A."/>
            <person name="Inagaki F."/>
            <person name="Takami H."/>
        </authorList>
    </citation>
    <scope>NUCLEOTIDE SEQUENCE</scope>
    <source>
        <strain evidence="3">Expedition CK06-06</strain>
    </source>
</reference>
<dbReference type="InterPro" id="IPR016055">
    <property type="entry name" value="A-D-PHexomutase_a/b/a-I/II/III"/>
</dbReference>
<dbReference type="SUPFAM" id="SSF53738">
    <property type="entry name" value="Phosphoglucomutase, first 3 domains"/>
    <property type="match status" value="1"/>
</dbReference>
<feature type="domain" description="Alpha-D-phosphohexomutase alpha/beta/alpha" evidence="2">
    <location>
        <begin position="71"/>
        <end position="178"/>
    </location>
</feature>
<gene>
    <name evidence="3" type="ORF">S01H4_48879</name>
</gene>
<evidence type="ECO:0000313" key="3">
    <source>
        <dbReference type="EMBL" id="GAG94910.1"/>
    </source>
</evidence>
<evidence type="ECO:0000259" key="2">
    <source>
        <dbReference type="Pfam" id="PF02878"/>
    </source>
</evidence>
<feature type="non-terminal residue" evidence="3">
    <location>
        <position position="1"/>
    </location>
</feature>
<evidence type="ECO:0000256" key="1">
    <source>
        <dbReference type="ARBA" id="ARBA00010231"/>
    </source>
</evidence>
<feature type="non-terminal residue" evidence="3">
    <location>
        <position position="275"/>
    </location>
</feature>
<organism evidence="3">
    <name type="scientific">marine sediment metagenome</name>
    <dbReference type="NCBI Taxonomy" id="412755"/>
    <lineage>
        <taxon>unclassified sequences</taxon>
        <taxon>metagenomes</taxon>
        <taxon>ecological metagenomes</taxon>
    </lineage>
</organism>
<protein>
    <recommendedName>
        <fullName evidence="2">Alpha-D-phosphohexomutase alpha/beta/alpha domain-containing protein</fullName>
    </recommendedName>
</protein>
<proteinExistence type="inferred from homology"/>
<name>X1BIP0_9ZZZZ</name>
<sequence>ISFIDNGAYKTLTLPKLTNEEKFLIDPIVAPTSGLRIQILDQIEKKGKKKLLLTNRKLFLFLRVFKAISQQYIEMKKGKNLKILIVTDNRPTKSILLQYCSQIFAYDGYEIYYQEDIPGESKISAPYGAASVAILDEINLIIVLTASHNDLSWNGIKFYIDYPMPMSGDSFKEISNKALTFEEINFDPKYKPVLVDAEKKNNDYVISLVSNVLEIESLKNKKLVIWPYLGKARGIVNLFKRLGAEVILIDEEINPPNPIKEVREDKLKQVMESEG</sequence>
<dbReference type="EMBL" id="BART01027590">
    <property type="protein sequence ID" value="GAG94910.1"/>
    <property type="molecule type" value="Genomic_DNA"/>
</dbReference>
<dbReference type="InterPro" id="IPR005844">
    <property type="entry name" value="A-D-PHexomutase_a/b/a-I"/>
</dbReference>
<comment type="similarity">
    <text evidence="1">Belongs to the phosphohexose mutase family.</text>
</comment>
<comment type="caution">
    <text evidence="3">The sequence shown here is derived from an EMBL/GenBank/DDBJ whole genome shotgun (WGS) entry which is preliminary data.</text>
</comment>
<dbReference type="Gene3D" id="3.40.120.10">
    <property type="entry name" value="Alpha-D-Glucose-1,6-Bisphosphate, subunit A, domain 3"/>
    <property type="match status" value="1"/>
</dbReference>
<dbReference type="Pfam" id="PF02878">
    <property type="entry name" value="PGM_PMM_I"/>
    <property type="match status" value="1"/>
</dbReference>
<dbReference type="AlphaFoldDB" id="X1BIP0"/>
<dbReference type="GO" id="GO:0016868">
    <property type="term" value="F:intramolecular phosphotransferase activity"/>
    <property type="evidence" value="ECO:0007669"/>
    <property type="project" value="InterPro"/>
</dbReference>
<dbReference type="GO" id="GO:0005975">
    <property type="term" value="P:carbohydrate metabolic process"/>
    <property type="evidence" value="ECO:0007669"/>
    <property type="project" value="InterPro"/>
</dbReference>